<dbReference type="InterPro" id="IPR001452">
    <property type="entry name" value="SH3_domain"/>
</dbReference>
<dbReference type="PROSITE" id="PS50002">
    <property type="entry name" value="SH3"/>
    <property type="match status" value="1"/>
</dbReference>
<feature type="region of interest" description="Disordered" evidence="3">
    <location>
        <begin position="20"/>
        <end position="90"/>
    </location>
</feature>
<dbReference type="SUPFAM" id="SSF47769">
    <property type="entry name" value="SAM/Pointed domain"/>
    <property type="match status" value="1"/>
</dbReference>
<dbReference type="Pfam" id="PF00018">
    <property type="entry name" value="SH3_1"/>
    <property type="match status" value="1"/>
</dbReference>
<dbReference type="SMART" id="SM00326">
    <property type="entry name" value="SH3"/>
    <property type="match status" value="1"/>
</dbReference>
<gene>
    <name evidence="5" type="ORF">NQ314_014270</name>
</gene>
<feature type="region of interest" description="Disordered" evidence="3">
    <location>
        <begin position="207"/>
        <end position="258"/>
    </location>
</feature>
<feature type="compositionally biased region" description="Polar residues" evidence="3">
    <location>
        <begin position="66"/>
        <end position="75"/>
    </location>
</feature>
<organism evidence="5 6">
    <name type="scientific">Rhamnusium bicolor</name>
    <dbReference type="NCBI Taxonomy" id="1586634"/>
    <lineage>
        <taxon>Eukaryota</taxon>
        <taxon>Metazoa</taxon>
        <taxon>Ecdysozoa</taxon>
        <taxon>Arthropoda</taxon>
        <taxon>Hexapoda</taxon>
        <taxon>Insecta</taxon>
        <taxon>Pterygota</taxon>
        <taxon>Neoptera</taxon>
        <taxon>Endopterygota</taxon>
        <taxon>Coleoptera</taxon>
        <taxon>Polyphaga</taxon>
        <taxon>Cucujiformia</taxon>
        <taxon>Chrysomeloidea</taxon>
        <taxon>Cerambycidae</taxon>
        <taxon>Lepturinae</taxon>
        <taxon>Rhagiini</taxon>
        <taxon>Rhamnusium</taxon>
    </lineage>
</organism>
<dbReference type="SUPFAM" id="SSF50044">
    <property type="entry name" value="SH3-domain"/>
    <property type="match status" value="1"/>
</dbReference>
<feature type="compositionally biased region" description="Polar residues" evidence="3">
    <location>
        <begin position="245"/>
        <end position="254"/>
    </location>
</feature>
<dbReference type="FunFam" id="1.10.150.50:FF:000084">
    <property type="entry name" value="EPS (Human endocytosis) related"/>
    <property type="match status" value="1"/>
</dbReference>
<evidence type="ECO:0000313" key="5">
    <source>
        <dbReference type="EMBL" id="KAJ8933030.1"/>
    </source>
</evidence>
<proteinExistence type="predicted"/>
<dbReference type="InterPro" id="IPR036028">
    <property type="entry name" value="SH3-like_dom_sf"/>
</dbReference>
<sequence length="379" mass="43551">MDGWSPEYPVIDELDSNLENKSYQHEGQYSGDYNDYQSSSQENILMYERSNNSHHHQPDKDLSPTMGESTRSEISVDSIERNGGEERGFGRNQESFLEDLQNRGANIVQVTYPRTANNDKELTVVRGEFLEILDDSRKWWKARNSRGQVAHVPHTIVTPYVFNNPLYTQNYNRRESPIFNAAHSSNIQDHTTQSKNNADWIRNERLEETDGAPPPPPPLPPATPPTPPTPPEQQKSPEPLKRTQSRQSMMSTVSVEGKMQEELTSVLTLVRERSKDQRHLDIKQTPETYINQKSNPREVREWLDAKGFSQKIQDRFNGIAGYHLFDIKKPELEQICGKDEGKRLYSQLNIQKSISGYQTVRTTELKAILAKARQKIETT</sequence>
<feature type="compositionally biased region" description="Pro residues" evidence="3">
    <location>
        <begin position="212"/>
        <end position="231"/>
    </location>
</feature>
<evidence type="ECO:0000256" key="2">
    <source>
        <dbReference type="PROSITE-ProRule" id="PRU00192"/>
    </source>
</evidence>
<evidence type="ECO:0000259" key="4">
    <source>
        <dbReference type="PROSITE" id="PS50002"/>
    </source>
</evidence>
<dbReference type="InterPro" id="IPR039801">
    <property type="entry name" value="EPS8-like"/>
</dbReference>
<dbReference type="GO" id="GO:0035023">
    <property type="term" value="P:regulation of Rho protein signal transduction"/>
    <property type="evidence" value="ECO:0007669"/>
    <property type="project" value="TreeGrafter"/>
</dbReference>
<dbReference type="AlphaFoldDB" id="A0AAV8X3D5"/>
<comment type="caution">
    <text evidence="5">The sequence shown here is derived from an EMBL/GenBank/DDBJ whole genome shotgun (WGS) entry which is preliminary data.</text>
</comment>
<evidence type="ECO:0000313" key="6">
    <source>
        <dbReference type="Proteomes" id="UP001162156"/>
    </source>
</evidence>
<dbReference type="PANTHER" id="PTHR12287:SF23">
    <property type="entry name" value="AROUSER, ISOFORM A-RELATED"/>
    <property type="match status" value="1"/>
</dbReference>
<dbReference type="InterPro" id="IPR035462">
    <property type="entry name" value="Eps8_SH3"/>
</dbReference>
<feature type="compositionally biased region" description="Basic and acidic residues" evidence="3">
    <location>
        <begin position="78"/>
        <end position="89"/>
    </location>
</feature>
<dbReference type="Proteomes" id="UP001162156">
    <property type="component" value="Unassembled WGS sequence"/>
</dbReference>
<accession>A0AAV8X3D5</accession>
<dbReference type="InterPro" id="IPR013761">
    <property type="entry name" value="SAM/pointed_sf"/>
</dbReference>
<evidence type="ECO:0000256" key="3">
    <source>
        <dbReference type="SAM" id="MobiDB-lite"/>
    </source>
</evidence>
<dbReference type="Gene3D" id="2.30.30.40">
    <property type="entry name" value="SH3 Domains"/>
    <property type="match status" value="1"/>
</dbReference>
<keyword evidence="6" id="KW-1185">Reference proteome</keyword>
<name>A0AAV8X3D5_9CUCU</name>
<dbReference type="CDD" id="cd11764">
    <property type="entry name" value="SH3_Eps8"/>
    <property type="match status" value="1"/>
</dbReference>
<dbReference type="FunFam" id="2.30.30.40:FF:000183">
    <property type="entry name" value="Epidermal growth factor receptor kinase substrate 8"/>
    <property type="match status" value="1"/>
</dbReference>
<dbReference type="GO" id="GO:0003779">
    <property type="term" value="F:actin binding"/>
    <property type="evidence" value="ECO:0007669"/>
    <property type="project" value="TreeGrafter"/>
</dbReference>
<dbReference type="InterPro" id="IPR041418">
    <property type="entry name" value="SAM_3"/>
</dbReference>
<protein>
    <recommendedName>
        <fullName evidence="4">SH3 domain-containing protein</fullName>
    </recommendedName>
</protein>
<dbReference type="Pfam" id="PF18016">
    <property type="entry name" value="SAM_3"/>
    <property type="match status" value="1"/>
</dbReference>
<evidence type="ECO:0000256" key="1">
    <source>
        <dbReference type="ARBA" id="ARBA00022443"/>
    </source>
</evidence>
<dbReference type="Gene3D" id="1.10.150.50">
    <property type="entry name" value="Transcription Factor, Ets-1"/>
    <property type="match status" value="1"/>
</dbReference>
<reference evidence="5" key="1">
    <citation type="journal article" date="2023" name="Insect Mol. Biol.">
        <title>Genome sequencing provides insights into the evolution of gene families encoding plant cell wall-degrading enzymes in longhorned beetles.</title>
        <authorList>
            <person name="Shin N.R."/>
            <person name="Okamura Y."/>
            <person name="Kirsch R."/>
            <person name="Pauchet Y."/>
        </authorList>
    </citation>
    <scope>NUCLEOTIDE SEQUENCE</scope>
    <source>
        <strain evidence="5">RBIC_L_NR</strain>
    </source>
</reference>
<dbReference type="GO" id="GO:0007266">
    <property type="term" value="P:Rho protein signal transduction"/>
    <property type="evidence" value="ECO:0007669"/>
    <property type="project" value="TreeGrafter"/>
</dbReference>
<keyword evidence="1 2" id="KW-0728">SH3 domain</keyword>
<dbReference type="EMBL" id="JANEYF010003935">
    <property type="protein sequence ID" value="KAJ8933030.1"/>
    <property type="molecule type" value="Genomic_DNA"/>
</dbReference>
<dbReference type="PANTHER" id="PTHR12287">
    <property type="entry name" value="EPIDERMAL GROWTH FACTOR RECEPTOR KINASE SUBSTRATE EPS8-RELATED PROTEIN"/>
    <property type="match status" value="1"/>
</dbReference>
<dbReference type="GO" id="GO:0005886">
    <property type="term" value="C:plasma membrane"/>
    <property type="evidence" value="ECO:0007669"/>
    <property type="project" value="TreeGrafter"/>
</dbReference>
<feature type="domain" description="SH3" evidence="4">
    <location>
        <begin position="103"/>
        <end position="162"/>
    </location>
</feature>